<sequence length="100" mass="11859">MILEVATLQIKPGLINDFESNFRQASKLLIKMKGYISHELKKCVEEENKYLLLVKWQSITDHLVGFRNAPEYQEWKALLHHFYDPFPVVEHYIDINLSQI</sequence>
<gene>
    <name evidence="2" type="ORF">J2Z66_002171</name>
</gene>
<dbReference type="GO" id="GO:0004497">
    <property type="term" value="F:monooxygenase activity"/>
    <property type="evidence" value="ECO:0007669"/>
    <property type="project" value="UniProtKB-KW"/>
</dbReference>
<protein>
    <submittedName>
        <fullName evidence="2">Heme-degrading monooxygenase HmoA</fullName>
    </submittedName>
</protein>
<keyword evidence="2" id="KW-0503">Monooxygenase</keyword>
<keyword evidence="2" id="KW-0560">Oxidoreductase</keyword>
<comment type="caution">
    <text evidence="2">The sequence shown here is derived from an EMBL/GenBank/DDBJ whole genome shotgun (WGS) entry which is preliminary data.</text>
</comment>
<dbReference type="InterPro" id="IPR007138">
    <property type="entry name" value="ABM_dom"/>
</dbReference>
<accession>A0ABS4ITX5</accession>
<evidence type="ECO:0000313" key="3">
    <source>
        <dbReference type="Proteomes" id="UP001519287"/>
    </source>
</evidence>
<dbReference type="RefSeq" id="WP_209971326.1">
    <property type="nucleotide sequence ID" value="NZ_JAGGLB010000005.1"/>
</dbReference>
<organism evidence="2 3">
    <name type="scientific">Paenibacillus eucommiae</name>
    <dbReference type="NCBI Taxonomy" id="1355755"/>
    <lineage>
        <taxon>Bacteria</taxon>
        <taxon>Bacillati</taxon>
        <taxon>Bacillota</taxon>
        <taxon>Bacilli</taxon>
        <taxon>Bacillales</taxon>
        <taxon>Paenibacillaceae</taxon>
        <taxon>Paenibacillus</taxon>
    </lineage>
</organism>
<dbReference type="SUPFAM" id="SSF54909">
    <property type="entry name" value="Dimeric alpha+beta barrel"/>
    <property type="match status" value="1"/>
</dbReference>
<reference evidence="2 3" key="1">
    <citation type="submission" date="2021-03" db="EMBL/GenBank/DDBJ databases">
        <title>Genomic Encyclopedia of Type Strains, Phase IV (KMG-IV): sequencing the most valuable type-strain genomes for metagenomic binning, comparative biology and taxonomic classification.</title>
        <authorList>
            <person name="Goeker M."/>
        </authorList>
    </citation>
    <scope>NUCLEOTIDE SEQUENCE [LARGE SCALE GENOMIC DNA]</scope>
    <source>
        <strain evidence="2 3">DSM 26048</strain>
    </source>
</reference>
<keyword evidence="3" id="KW-1185">Reference proteome</keyword>
<evidence type="ECO:0000313" key="2">
    <source>
        <dbReference type="EMBL" id="MBP1990565.1"/>
    </source>
</evidence>
<proteinExistence type="predicted"/>
<dbReference type="Gene3D" id="3.30.70.100">
    <property type="match status" value="1"/>
</dbReference>
<feature type="domain" description="ABM" evidence="1">
    <location>
        <begin position="2"/>
        <end position="93"/>
    </location>
</feature>
<dbReference type="InterPro" id="IPR011008">
    <property type="entry name" value="Dimeric_a/b-barrel"/>
</dbReference>
<evidence type="ECO:0000259" key="1">
    <source>
        <dbReference type="PROSITE" id="PS51725"/>
    </source>
</evidence>
<dbReference type="Pfam" id="PF03992">
    <property type="entry name" value="ABM"/>
    <property type="match status" value="1"/>
</dbReference>
<dbReference type="EMBL" id="JAGGLB010000005">
    <property type="protein sequence ID" value="MBP1990565.1"/>
    <property type="molecule type" value="Genomic_DNA"/>
</dbReference>
<dbReference type="Proteomes" id="UP001519287">
    <property type="component" value="Unassembled WGS sequence"/>
</dbReference>
<dbReference type="PROSITE" id="PS51725">
    <property type="entry name" value="ABM"/>
    <property type="match status" value="1"/>
</dbReference>
<name>A0ABS4ITX5_9BACL</name>